<dbReference type="GO" id="GO:0000976">
    <property type="term" value="F:transcription cis-regulatory region binding"/>
    <property type="evidence" value="ECO:0007669"/>
    <property type="project" value="TreeGrafter"/>
</dbReference>
<dbReference type="RefSeq" id="WP_133034057.1">
    <property type="nucleotide sequence ID" value="NZ_BAABEI010000002.1"/>
</dbReference>
<evidence type="ECO:0000256" key="2">
    <source>
        <dbReference type="PROSITE-ProRule" id="PRU00335"/>
    </source>
</evidence>
<dbReference type="InterPro" id="IPR050109">
    <property type="entry name" value="HTH-type_TetR-like_transc_reg"/>
</dbReference>
<dbReference type="PROSITE" id="PS50977">
    <property type="entry name" value="HTH_TETR_2"/>
    <property type="match status" value="1"/>
</dbReference>
<dbReference type="GO" id="GO:0003700">
    <property type="term" value="F:DNA-binding transcription factor activity"/>
    <property type="evidence" value="ECO:0007669"/>
    <property type="project" value="TreeGrafter"/>
</dbReference>
<evidence type="ECO:0000256" key="1">
    <source>
        <dbReference type="ARBA" id="ARBA00023125"/>
    </source>
</evidence>
<dbReference type="Pfam" id="PF00440">
    <property type="entry name" value="TetR_N"/>
    <property type="match status" value="1"/>
</dbReference>
<dbReference type="EMBL" id="SLVX01000005">
    <property type="protein sequence ID" value="TCN46001.1"/>
    <property type="molecule type" value="Genomic_DNA"/>
</dbReference>
<dbReference type="InterPro" id="IPR009057">
    <property type="entry name" value="Homeodomain-like_sf"/>
</dbReference>
<organism evidence="4 5">
    <name type="scientific">Shinella granuli</name>
    <dbReference type="NCBI Taxonomy" id="323621"/>
    <lineage>
        <taxon>Bacteria</taxon>
        <taxon>Pseudomonadati</taxon>
        <taxon>Pseudomonadota</taxon>
        <taxon>Alphaproteobacteria</taxon>
        <taxon>Hyphomicrobiales</taxon>
        <taxon>Rhizobiaceae</taxon>
        <taxon>Shinella</taxon>
    </lineage>
</organism>
<comment type="caution">
    <text evidence="4">The sequence shown here is derived from an EMBL/GenBank/DDBJ whole genome shotgun (WGS) entry which is preliminary data.</text>
</comment>
<accession>A0A4R2CXQ8</accession>
<dbReference type="InterPro" id="IPR001647">
    <property type="entry name" value="HTH_TetR"/>
</dbReference>
<dbReference type="PRINTS" id="PR00455">
    <property type="entry name" value="HTHTETR"/>
</dbReference>
<sequence>MARRGTARERILSAAEEIVVNEGVSSLTFDKVAEVTGLSKGGILYHFASKDALVRAMVERFVYRFETGLSGIEGEDEEPHGRYTRAYVKATMGGAASTGDQYDRLGASITAALSNFPDLLEIVHQQNIRCQAAVETDGLDPVEATIIRLAIEGMWMAEVFNVMHLDPAMKQAVIDRLIARTRPAGATP</sequence>
<evidence type="ECO:0000259" key="3">
    <source>
        <dbReference type="PROSITE" id="PS50977"/>
    </source>
</evidence>
<evidence type="ECO:0000313" key="5">
    <source>
        <dbReference type="Proteomes" id="UP000295351"/>
    </source>
</evidence>
<proteinExistence type="predicted"/>
<name>A0A4R2CXQ8_SHIGR</name>
<dbReference type="PANTHER" id="PTHR30055">
    <property type="entry name" value="HTH-TYPE TRANSCRIPTIONAL REGULATOR RUTR"/>
    <property type="match status" value="1"/>
</dbReference>
<feature type="DNA-binding region" description="H-T-H motif" evidence="2">
    <location>
        <begin position="28"/>
        <end position="47"/>
    </location>
</feature>
<dbReference type="InterPro" id="IPR036271">
    <property type="entry name" value="Tet_transcr_reg_TetR-rel_C_sf"/>
</dbReference>
<dbReference type="PANTHER" id="PTHR30055:SF148">
    <property type="entry name" value="TETR-FAMILY TRANSCRIPTIONAL REGULATOR"/>
    <property type="match status" value="1"/>
</dbReference>
<evidence type="ECO:0000313" key="4">
    <source>
        <dbReference type="EMBL" id="TCN46001.1"/>
    </source>
</evidence>
<dbReference type="SUPFAM" id="SSF48498">
    <property type="entry name" value="Tetracyclin repressor-like, C-terminal domain"/>
    <property type="match status" value="1"/>
</dbReference>
<dbReference type="Gene3D" id="1.10.357.10">
    <property type="entry name" value="Tetracycline Repressor, domain 2"/>
    <property type="match status" value="1"/>
</dbReference>
<feature type="domain" description="HTH tetR-type" evidence="3">
    <location>
        <begin position="5"/>
        <end position="65"/>
    </location>
</feature>
<protein>
    <submittedName>
        <fullName evidence="4">TetR family transcriptional regulator</fullName>
    </submittedName>
</protein>
<reference evidence="4 5" key="1">
    <citation type="submission" date="2019-03" db="EMBL/GenBank/DDBJ databases">
        <title>Genomic Encyclopedia of Type Strains, Phase IV (KMG-IV): sequencing the most valuable type-strain genomes for metagenomic binning, comparative biology and taxonomic classification.</title>
        <authorList>
            <person name="Goeker M."/>
        </authorList>
    </citation>
    <scope>NUCLEOTIDE SEQUENCE [LARGE SCALE GENOMIC DNA]</scope>
    <source>
        <strain evidence="4 5">DSM 18401</strain>
    </source>
</reference>
<dbReference type="AlphaFoldDB" id="A0A4R2CXQ8"/>
<keyword evidence="1 2" id="KW-0238">DNA-binding</keyword>
<dbReference type="SUPFAM" id="SSF46689">
    <property type="entry name" value="Homeodomain-like"/>
    <property type="match status" value="1"/>
</dbReference>
<dbReference type="Pfam" id="PF17937">
    <property type="entry name" value="TetR_C_28"/>
    <property type="match status" value="1"/>
</dbReference>
<dbReference type="InterPro" id="IPR041479">
    <property type="entry name" value="TetR_CgmR_C"/>
</dbReference>
<gene>
    <name evidence="4" type="ORF">EV665_10588</name>
</gene>
<keyword evidence="5" id="KW-1185">Reference proteome</keyword>
<dbReference type="Proteomes" id="UP000295351">
    <property type="component" value="Unassembled WGS sequence"/>
</dbReference>